<evidence type="ECO:0000313" key="1">
    <source>
        <dbReference type="EMBL" id="XDU67297.1"/>
    </source>
</evidence>
<reference evidence="1" key="1">
    <citation type="submission" date="2024-07" db="EMBL/GenBank/DDBJ databases">
        <authorList>
            <person name="Li X.-J."/>
            <person name="Wang X."/>
        </authorList>
    </citation>
    <scope>NUCLEOTIDE SEQUENCE</scope>
    <source>
        <strain evidence="1">HSP-334</strain>
    </source>
</reference>
<dbReference type="EMBL" id="CP165644">
    <property type="protein sequence ID" value="XDU67297.1"/>
    <property type="molecule type" value="Genomic_DNA"/>
</dbReference>
<dbReference type="AlphaFoldDB" id="A0AB39VHS0"/>
<name>A0AB39VHS0_9FUSO</name>
<gene>
    <name evidence="1" type="ORF">AB8B22_02470</name>
</gene>
<sequence length="50" mass="5961">MEIFVYLDESGVFDVKHNKYYVYGGVIFLNKNDKDVENRKYKIINATKKL</sequence>
<organism evidence="1">
    <name type="scientific">Leptotrichia rugosa</name>
    <dbReference type="NCBI Taxonomy" id="3239302"/>
    <lineage>
        <taxon>Bacteria</taxon>
        <taxon>Fusobacteriati</taxon>
        <taxon>Fusobacteriota</taxon>
        <taxon>Fusobacteriia</taxon>
        <taxon>Fusobacteriales</taxon>
        <taxon>Leptotrichiaceae</taxon>
        <taxon>Leptotrichia</taxon>
    </lineage>
</organism>
<proteinExistence type="predicted"/>
<accession>A0AB39VHS0</accession>
<dbReference type="KEGG" id="lrug:AB8B22_02470"/>
<dbReference type="RefSeq" id="WP_314080430.1">
    <property type="nucleotide sequence ID" value="NZ_CP165644.1"/>
</dbReference>
<dbReference type="Pfam" id="PF12686">
    <property type="entry name" value="DUF3800"/>
    <property type="match status" value="1"/>
</dbReference>
<dbReference type="InterPro" id="IPR024524">
    <property type="entry name" value="DUF3800"/>
</dbReference>
<protein>
    <submittedName>
        <fullName evidence="1">DUF3800 domain-containing protein</fullName>
    </submittedName>
</protein>